<evidence type="ECO:0000256" key="1">
    <source>
        <dbReference type="ARBA" id="ARBA00004236"/>
    </source>
</evidence>
<dbReference type="Proteomes" id="UP000612585">
    <property type="component" value="Unassembled WGS sequence"/>
</dbReference>
<keyword evidence="4 6" id="KW-1133">Transmembrane helix</keyword>
<gene>
    <name evidence="9" type="ORF">Vau01_003840</name>
</gene>
<keyword evidence="7" id="KW-0732">Signal</keyword>
<comment type="caution">
    <text evidence="9">The sequence shown here is derived from an EMBL/GenBank/DDBJ whole genome shotgun (WGS) entry which is preliminary data.</text>
</comment>
<protein>
    <submittedName>
        <fullName evidence="9">Membrane protein</fullName>
    </submittedName>
</protein>
<evidence type="ECO:0000313" key="10">
    <source>
        <dbReference type="Proteomes" id="UP000612585"/>
    </source>
</evidence>
<evidence type="ECO:0000259" key="8">
    <source>
        <dbReference type="Pfam" id="PF13190"/>
    </source>
</evidence>
<comment type="subcellular location">
    <subcellularLocation>
        <location evidence="1">Cell membrane</location>
    </subcellularLocation>
</comment>
<evidence type="ECO:0000313" key="9">
    <source>
        <dbReference type="EMBL" id="GIJ52868.1"/>
    </source>
</evidence>
<dbReference type="RefSeq" id="WP_203986318.1">
    <property type="nucleotide sequence ID" value="NZ_BOPG01000003.1"/>
</dbReference>
<organism evidence="9 10">
    <name type="scientific">Virgisporangium aurantiacum</name>
    <dbReference type="NCBI Taxonomy" id="175570"/>
    <lineage>
        <taxon>Bacteria</taxon>
        <taxon>Bacillati</taxon>
        <taxon>Actinomycetota</taxon>
        <taxon>Actinomycetes</taxon>
        <taxon>Micromonosporales</taxon>
        <taxon>Micromonosporaceae</taxon>
        <taxon>Virgisporangium</taxon>
    </lineage>
</organism>
<dbReference type="AlphaFoldDB" id="A0A8J3Z0H2"/>
<evidence type="ECO:0000256" key="7">
    <source>
        <dbReference type="SAM" id="SignalP"/>
    </source>
</evidence>
<keyword evidence="2" id="KW-1003">Cell membrane</keyword>
<accession>A0A8J3Z0H2</accession>
<keyword evidence="5 6" id="KW-0472">Membrane</keyword>
<feature type="transmembrane region" description="Helical" evidence="6">
    <location>
        <begin position="86"/>
        <end position="107"/>
    </location>
</feature>
<evidence type="ECO:0000256" key="3">
    <source>
        <dbReference type="ARBA" id="ARBA00022692"/>
    </source>
</evidence>
<dbReference type="EMBL" id="BOPG01000003">
    <property type="protein sequence ID" value="GIJ52868.1"/>
    <property type="molecule type" value="Genomic_DNA"/>
</dbReference>
<dbReference type="Pfam" id="PF13190">
    <property type="entry name" value="PDGLE"/>
    <property type="match status" value="1"/>
</dbReference>
<name>A0A8J3Z0H2_9ACTN</name>
<keyword evidence="3 6" id="KW-0812">Transmembrane</keyword>
<evidence type="ECO:0000256" key="4">
    <source>
        <dbReference type="ARBA" id="ARBA00022989"/>
    </source>
</evidence>
<dbReference type="InterPro" id="IPR025937">
    <property type="entry name" value="PDGLE_dom"/>
</dbReference>
<evidence type="ECO:0000256" key="5">
    <source>
        <dbReference type="ARBA" id="ARBA00023136"/>
    </source>
</evidence>
<reference evidence="9" key="1">
    <citation type="submission" date="2021-01" db="EMBL/GenBank/DDBJ databases">
        <title>Whole genome shotgun sequence of Virgisporangium aurantiacum NBRC 16421.</title>
        <authorList>
            <person name="Komaki H."/>
            <person name="Tamura T."/>
        </authorList>
    </citation>
    <scope>NUCLEOTIDE SEQUENCE</scope>
    <source>
        <strain evidence="9">NBRC 16421</strain>
    </source>
</reference>
<evidence type="ECO:0000256" key="6">
    <source>
        <dbReference type="SAM" id="Phobius"/>
    </source>
</evidence>
<evidence type="ECO:0000256" key="2">
    <source>
        <dbReference type="ARBA" id="ARBA00022475"/>
    </source>
</evidence>
<feature type="signal peptide" evidence="7">
    <location>
        <begin position="1"/>
        <end position="27"/>
    </location>
</feature>
<feature type="domain" description="PDGLE" evidence="8">
    <location>
        <begin position="8"/>
        <end position="109"/>
    </location>
</feature>
<keyword evidence="10" id="KW-1185">Reference proteome</keyword>
<proteinExistence type="predicted"/>
<dbReference type="GO" id="GO:0005886">
    <property type="term" value="C:plasma membrane"/>
    <property type="evidence" value="ECO:0007669"/>
    <property type="project" value="UniProtKB-SubCell"/>
</dbReference>
<feature type="chain" id="PRO_5035237817" evidence="7">
    <location>
        <begin position="28"/>
        <end position="116"/>
    </location>
</feature>
<sequence length="116" mass="11960">MNKKLGFFLLGGLLVSLLLAGVVSSFASSSPDGLDSAAREGCTFDADGNITGGTCMAQNEQEHQLGGGPLADYGIKGIGNEYLSTGLSGVLGVLVTFGIGAGVFWLVRRRTREPAH</sequence>